<dbReference type="InterPro" id="IPR029069">
    <property type="entry name" value="HotDog_dom_sf"/>
</dbReference>
<name>A0ABV7JLH2_9SPHI</name>
<dbReference type="EMBL" id="JBHRTA010000038">
    <property type="protein sequence ID" value="MFC3198948.1"/>
    <property type="molecule type" value="Genomic_DNA"/>
</dbReference>
<reference evidence="2" key="1">
    <citation type="journal article" date="2019" name="Int. J. Syst. Evol. Microbiol.">
        <title>The Global Catalogue of Microorganisms (GCM) 10K type strain sequencing project: providing services to taxonomists for standard genome sequencing and annotation.</title>
        <authorList>
            <consortium name="The Broad Institute Genomics Platform"/>
            <consortium name="The Broad Institute Genome Sequencing Center for Infectious Disease"/>
            <person name="Wu L."/>
            <person name="Ma J."/>
        </authorList>
    </citation>
    <scope>NUCLEOTIDE SEQUENCE [LARGE SCALE GENOMIC DNA]</scope>
    <source>
        <strain evidence="2">KCTC 52416</strain>
    </source>
</reference>
<protein>
    <submittedName>
        <fullName evidence="1">3-hydroxyacyl-ACP dehydratase</fullName>
    </submittedName>
</protein>
<evidence type="ECO:0000313" key="1">
    <source>
        <dbReference type="EMBL" id="MFC3198948.1"/>
    </source>
</evidence>
<dbReference type="Gene3D" id="3.10.129.10">
    <property type="entry name" value="Hotdog Thioesterase"/>
    <property type="match status" value="1"/>
</dbReference>
<dbReference type="RefSeq" id="WP_379024098.1">
    <property type="nucleotide sequence ID" value="NZ_JBHRTA010000038.1"/>
</dbReference>
<comment type="caution">
    <text evidence="1">The sequence shown here is derived from an EMBL/GenBank/DDBJ whole genome shotgun (WGS) entry which is preliminary data.</text>
</comment>
<dbReference type="SUPFAM" id="SSF54637">
    <property type="entry name" value="Thioesterase/thiol ester dehydrase-isomerase"/>
    <property type="match status" value="1"/>
</dbReference>
<dbReference type="InterPro" id="IPR016776">
    <property type="entry name" value="ApeP-like_dehydratase"/>
</dbReference>
<organism evidence="1 2">
    <name type="scientific">Parapedobacter deserti</name>
    <dbReference type="NCBI Taxonomy" id="1912957"/>
    <lineage>
        <taxon>Bacteria</taxon>
        <taxon>Pseudomonadati</taxon>
        <taxon>Bacteroidota</taxon>
        <taxon>Sphingobacteriia</taxon>
        <taxon>Sphingobacteriales</taxon>
        <taxon>Sphingobacteriaceae</taxon>
        <taxon>Parapedobacter</taxon>
    </lineage>
</organism>
<sequence length="143" mass="15808">MSLISSQEAIGKLMPQQQPFVLVDRLIEYKPNHIVAGFRVPVEHILVDGGGRLTEAGVIEHFAQTIALHQGYDYFLRDMRPPVGYIGSIKNFEICQLPRVGDDLTTSIHILQQLFGVTMVQGAVKHGGQLIATGEMRTVIAKD</sequence>
<dbReference type="Pfam" id="PF22817">
    <property type="entry name" value="ApeP-like"/>
    <property type="match status" value="1"/>
</dbReference>
<proteinExistence type="predicted"/>
<dbReference type="Proteomes" id="UP001595526">
    <property type="component" value="Unassembled WGS sequence"/>
</dbReference>
<keyword evidence="2" id="KW-1185">Reference proteome</keyword>
<gene>
    <name evidence="1" type="ORF">ACFOET_15095</name>
</gene>
<accession>A0ABV7JLH2</accession>
<evidence type="ECO:0000313" key="2">
    <source>
        <dbReference type="Proteomes" id="UP001595526"/>
    </source>
</evidence>